<dbReference type="RefSeq" id="WP_143127911.1">
    <property type="nucleotide sequence ID" value="NZ_VJMG01000103.1"/>
</dbReference>
<organism evidence="3 4">
    <name type="scientific">Rhizobium straminoryzae</name>
    <dbReference type="NCBI Taxonomy" id="1387186"/>
    <lineage>
        <taxon>Bacteria</taxon>
        <taxon>Pseudomonadati</taxon>
        <taxon>Pseudomonadota</taxon>
        <taxon>Alphaproteobacteria</taxon>
        <taxon>Hyphomicrobiales</taxon>
        <taxon>Rhizobiaceae</taxon>
        <taxon>Rhizobium/Agrobacterium group</taxon>
        <taxon>Rhizobium</taxon>
    </lineage>
</organism>
<dbReference type="InterPro" id="IPR006442">
    <property type="entry name" value="Antitoxin_Phd/YefM"/>
</dbReference>
<dbReference type="Pfam" id="PF02604">
    <property type="entry name" value="PhdYeFM_antitox"/>
    <property type="match status" value="1"/>
</dbReference>
<dbReference type="NCBIfam" id="TIGR01552">
    <property type="entry name" value="phd_fam"/>
    <property type="match status" value="1"/>
</dbReference>
<evidence type="ECO:0000313" key="3">
    <source>
        <dbReference type="EMBL" id="TRL30981.1"/>
    </source>
</evidence>
<name>A0A549SMX4_9HYPH</name>
<comment type="function">
    <text evidence="2">Antitoxin component of a type II toxin-antitoxin (TA) system.</text>
</comment>
<keyword evidence="4" id="KW-1185">Reference proteome</keyword>
<proteinExistence type="inferred from homology"/>
<dbReference type="Gene3D" id="3.40.1620.10">
    <property type="entry name" value="YefM-like domain"/>
    <property type="match status" value="1"/>
</dbReference>
<reference evidence="3 4" key="1">
    <citation type="submission" date="2019-07" db="EMBL/GenBank/DDBJ databases">
        <title>Ln-dependent methylotrophs.</title>
        <authorList>
            <person name="Tani A."/>
        </authorList>
    </citation>
    <scope>NUCLEOTIDE SEQUENCE [LARGE SCALE GENOMIC DNA]</scope>
    <source>
        <strain evidence="3 4">SM12</strain>
    </source>
</reference>
<comment type="similarity">
    <text evidence="1 2">Belongs to the phD/YefM antitoxin family.</text>
</comment>
<dbReference type="InterPro" id="IPR036165">
    <property type="entry name" value="YefM-like_sf"/>
</dbReference>
<dbReference type="SUPFAM" id="SSF143120">
    <property type="entry name" value="YefM-like"/>
    <property type="match status" value="1"/>
</dbReference>
<evidence type="ECO:0000313" key="4">
    <source>
        <dbReference type="Proteomes" id="UP000316801"/>
    </source>
</evidence>
<evidence type="ECO:0000256" key="1">
    <source>
        <dbReference type="ARBA" id="ARBA00009981"/>
    </source>
</evidence>
<gene>
    <name evidence="3" type="ORF">FNA46_24770</name>
</gene>
<accession>A0A549SMX4</accession>
<protein>
    <recommendedName>
        <fullName evidence="2">Antitoxin</fullName>
    </recommendedName>
</protein>
<dbReference type="AlphaFoldDB" id="A0A549SMX4"/>
<dbReference type="EMBL" id="VJMG01000103">
    <property type="protein sequence ID" value="TRL30981.1"/>
    <property type="molecule type" value="Genomic_DNA"/>
</dbReference>
<comment type="caution">
    <text evidence="3">The sequence shown here is derived from an EMBL/GenBank/DDBJ whole genome shotgun (WGS) entry which is preliminary data.</text>
</comment>
<sequence>MKRVSLQEAHAQLSRLVDEAANGDGFVIAKDGKPLVKVVAVEDAQKPKRRVGFLDGKFPVPDDFDSLHALTLTSPPISRIRSTGS</sequence>
<evidence type="ECO:0000256" key="2">
    <source>
        <dbReference type="RuleBase" id="RU362080"/>
    </source>
</evidence>
<dbReference type="Proteomes" id="UP000316801">
    <property type="component" value="Unassembled WGS sequence"/>
</dbReference>